<accession>X0Y4G4</accession>
<sequence>MRLTSEQFSANDLLEGRRDIKEFWPDFEREDPLKVVVDVMAGSQSIGRFNMVVRLRARDWVKKAQEAKSPEEKVRYYERAARLASHNALILTNLAQLYAEQDQWAKAAATYEKVAASSNTIPILQKLVEAYQKAGKTNQALAAYIKLIRKSGTDKEPFYGFISYLKAKKNPTQAASFLSTNLNSFPKSYRPEIHAYLGTLYGQQGEWSEAINSYKRALAGGVNNPLIHLNLGEAYSRV</sequence>
<proteinExistence type="predicted"/>
<dbReference type="SUPFAM" id="SSF48452">
    <property type="entry name" value="TPR-like"/>
    <property type="match status" value="1"/>
</dbReference>
<name>X0Y4G4_9ZZZZ</name>
<dbReference type="PROSITE" id="PS50005">
    <property type="entry name" value="TPR"/>
    <property type="match status" value="1"/>
</dbReference>
<dbReference type="Pfam" id="PF13176">
    <property type="entry name" value="TPR_7"/>
    <property type="match status" value="1"/>
</dbReference>
<dbReference type="Pfam" id="PF13174">
    <property type="entry name" value="TPR_6"/>
    <property type="match status" value="1"/>
</dbReference>
<dbReference type="InterPro" id="IPR019734">
    <property type="entry name" value="TPR_rpt"/>
</dbReference>
<dbReference type="EMBL" id="BARS01050689">
    <property type="protein sequence ID" value="GAG50645.1"/>
    <property type="molecule type" value="Genomic_DNA"/>
</dbReference>
<dbReference type="PANTHER" id="PTHR12558">
    <property type="entry name" value="CELL DIVISION CYCLE 16,23,27"/>
    <property type="match status" value="1"/>
</dbReference>
<dbReference type="Gene3D" id="1.25.40.10">
    <property type="entry name" value="Tetratricopeptide repeat domain"/>
    <property type="match status" value="2"/>
</dbReference>
<dbReference type="InterPro" id="IPR011990">
    <property type="entry name" value="TPR-like_helical_dom_sf"/>
</dbReference>
<dbReference type="PANTHER" id="PTHR12558:SF13">
    <property type="entry name" value="CELL DIVISION CYCLE PROTEIN 27 HOMOLOG"/>
    <property type="match status" value="1"/>
</dbReference>
<protein>
    <recommendedName>
        <fullName evidence="2">Tetratricopeptide repeat protein</fullName>
    </recommendedName>
</protein>
<dbReference type="Pfam" id="PF13414">
    <property type="entry name" value="TPR_11"/>
    <property type="match status" value="1"/>
</dbReference>
<dbReference type="SMART" id="SM00028">
    <property type="entry name" value="TPR"/>
    <property type="match status" value="2"/>
</dbReference>
<feature type="non-terminal residue" evidence="1">
    <location>
        <position position="238"/>
    </location>
</feature>
<evidence type="ECO:0008006" key="2">
    <source>
        <dbReference type="Google" id="ProtNLM"/>
    </source>
</evidence>
<evidence type="ECO:0000313" key="1">
    <source>
        <dbReference type="EMBL" id="GAG50645.1"/>
    </source>
</evidence>
<organism evidence="1">
    <name type="scientific">marine sediment metagenome</name>
    <dbReference type="NCBI Taxonomy" id="412755"/>
    <lineage>
        <taxon>unclassified sequences</taxon>
        <taxon>metagenomes</taxon>
        <taxon>ecological metagenomes</taxon>
    </lineage>
</organism>
<gene>
    <name evidence="1" type="ORF">S01H1_75622</name>
</gene>
<reference evidence="1" key="1">
    <citation type="journal article" date="2014" name="Front. Microbiol.">
        <title>High frequency of phylogenetically diverse reductive dehalogenase-homologous genes in deep subseafloor sedimentary metagenomes.</title>
        <authorList>
            <person name="Kawai M."/>
            <person name="Futagami T."/>
            <person name="Toyoda A."/>
            <person name="Takaki Y."/>
            <person name="Nishi S."/>
            <person name="Hori S."/>
            <person name="Arai W."/>
            <person name="Tsubouchi T."/>
            <person name="Morono Y."/>
            <person name="Uchiyama I."/>
            <person name="Ito T."/>
            <person name="Fujiyama A."/>
            <person name="Inagaki F."/>
            <person name="Takami H."/>
        </authorList>
    </citation>
    <scope>NUCLEOTIDE SEQUENCE</scope>
    <source>
        <strain evidence="1">Expedition CK06-06</strain>
    </source>
</reference>
<comment type="caution">
    <text evidence="1">The sequence shown here is derived from an EMBL/GenBank/DDBJ whole genome shotgun (WGS) entry which is preliminary data.</text>
</comment>
<dbReference type="AlphaFoldDB" id="X0Y4G4"/>